<keyword evidence="2" id="KW-0378">Hydrolase</keyword>
<feature type="domain" description="GP-PDE" evidence="1">
    <location>
        <begin position="9"/>
        <end position="245"/>
    </location>
</feature>
<dbReference type="PANTHER" id="PTHR43805:SF1">
    <property type="entry name" value="GP-PDE DOMAIN-CONTAINING PROTEIN"/>
    <property type="match status" value="1"/>
</dbReference>
<dbReference type="Pfam" id="PF03009">
    <property type="entry name" value="GDPD"/>
    <property type="match status" value="1"/>
</dbReference>
<dbReference type="RefSeq" id="WP_183428276.1">
    <property type="nucleotide sequence ID" value="NZ_JACHVP010000001.1"/>
</dbReference>
<dbReference type="InterPro" id="IPR030395">
    <property type="entry name" value="GP_PDE_dom"/>
</dbReference>
<protein>
    <submittedName>
        <fullName evidence="2">Glycerophosphoryl diester phosphodiesterase</fullName>
        <ecNumber evidence="2">3.1.4.46</ecNumber>
    </submittedName>
</protein>
<accession>A0A7W4YIJ9</accession>
<dbReference type="PROSITE" id="PS51704">
    <property type="entry name" value="GP_PDE"/>
    <property type="match status" value="1"/>
</dbReference>
<name>A0A7W4YIJ9_LEIAQ</name>
<sequence length="250" mass="26665">MSFLDGPRPRVIAHRGLAIDAPENTLLAFLTALNAGATHLETDVHASADGVAVISHDPELDRVAGRPGRVDGMLMRELRRVELGHDQQFCSLAEALDTFPEARFNIDVKDERAAASTVAAIREARAVDRVLITSFSKARRLAVVDELPGVATSPSVPEFAPALAAAKAGLAPLVRRALRGFAAVQVPERQGPLRVVSARTVRAIQAAGAEVHVWTVNDPADMTRLLDLGVDGIVTDRCDLLVGLARSRAV</sequence>
<dbReference type="InterPro" id="IPR017946">
    <property type="entry name" value="PLC-like_Pdiesterase_TIM-brl"/>
</dbReference>
<organism evidence="2 3">
    <name type="scientific">Leifsonia aquatica</name>
    <name type="common">Corynebacterium aquaticum</name>
    <dbReference type="NCBI Taxonomy" id="144185"/>
    <lineage>
        <taxon>Bacteria</taxon>
        <taxon>Bacillati</taxon>
        <taxon>Actinomycetota</taxon>
        <taxon>Actinomycetes</taxon>
        <taxon>Micrococcales</taxon>
        <taxon>Microbacteriaceae</taxon>
        <taxon>Leifsonia</taxon>
    </lineage>
</organism>
<dbReference type="PANTHER" id="PTHR43805">
    <property type="entry name" value="GLYCEROPHOSPHORYL DIESTER PHOSPHODIESTERASE"/>
    <property type="match status" value="1"/>
</dbReference>
<evidence type="ECO:0000313" key="2">
    <source>
        <dbReference type="EMBL" id="MBB2966502.1"/>
    </source>
</evidence>
<reference evidence="2 3" key="1">
    <citation type="submission" date="2020-08" db="EMBL/GenBank/DDBJ databases">
        <title>Sequencing the genomes of 1000 actinobacteria strains.</title>
        <authorList>
            <person name="Klenk H.-P."/>
        </authorList>
    </citation>
    <scope>NUCLEOTIDE SEQUENCE [LARGE SCALE GENOMIC DNA]</scope>
    <source>
        <strain evidence="2 3">DSM 20146</strain>
    </source>
</reference>
<gene>
    <name evidence="2" type="ORF">FHX33_001234</name>
</gene>
<dbReference type="EMBL" id="JACHVP010000001">
    <property type="protein sequence ID" value="MBB2966502.1"/>
    <property type="molecule type" value="Genomic_DNA"/>
</dbReference>
<dbReference type="GO" id="GO:0008889">
    <property type="term" value="F:glycerophosphodiester phosphodiesterase activity"/>
    <property type="evidence" value="ECO:0007669"/>
    <property type="project" value="UniProtKB-EC"/>
</dbReference>
<dbReference type="SUPFAM" id="SSF51695">
    <property type="entry name" value="PLC-like phosphodiesterases"/>
    <property type="match status" value="1"/>
</dbReference>
<dbReference type="Gene3D" id="3.20.20.190">
    <property type="entry name" value="Phosphatidylinositol (PI) phosphodiesterase"/>
    <property type="match status" value="1"/>
</dbReference>
<dbReference type="Proteomes" id="UP000538196">
    <property type="component" value="Unassembled WGS sequence"/>
</dbReference>
<dbReference type="AlphaFoldDB" id="A0A7W4YIJ9"/>
<proteinExistence type="predicted"/>
<comment type="caution">
    <text evidence="2">The sequence shown here is derived from an EMBL/GenBank/DDBJ whole genome shotgun (WGS) entry which is preliminary data.</text>
</comment>
<keyword evidence="3" id="KW-1185">Reference proteome</keyword>
<evidence type="ECO:0000259" key="1">
    <source>
        <dbReference type="PROSITE" id="PS51704"/>
    </source>
</evidence>
<evidence type="ECO:0000313" key="3">
    <source>
        <dbReference type="Proteomes" id="UP000538196"/>
    </source>
</evidence>
<dbReference type="GO" id="GO:0006629">
    <property type="term" value="P:lipid metabolic process"/>
    <property type="evidence" value="ECO:0007669"/>
    <property type="project" value="InterPro"/>
</dbReference>
<dbReference type="EC" id="3.1.4.46" evidence="2"/>